<proteinExistence type="predicted"/>
<evidence type="ECO:0000256" key="1">
    <source>
        <dbReference type="SAM" id="Phobius"/>
    </source>
</evidence>
<evidence type="ECO:0000313" key="3">
    <source>
        <dbReference type="Proteomes" id="UP001345963"/>
    </source>
</evidence>
<feature type="transmembrane region" description="Helical" evidence="1">
    <location>
        <begin position="12"/>
        <end position="32"/>
    </location>
</feature>
<keyword evidence="1" id="KW-0812">Transmembrane</keyword>
<evidence type="ECO:0000313" key="2">
    <source>
        <dbReference type="EMBL" id="MED6256354.1"/>
    </source>
</evidence>
<feature type="transmembrane region" description="Helical" evidence="1">
    <location>
        <begin position="76"/>
        <end position="100"/>
    </location>
</feature>
<reference evidence="2 3" key="1">
    <citation type="submission" date="2021-07" db="EMBL/GenBank/DDBJ databases">
        <authorList>
            <person name="Palmer J.M."/>
        </authorList>
    </citation>
    <scope>NUCLEOTIDE SEQUENCE [LARGE SCALE GENOMIC DNA]</scope>
    <source>
        <strain evidence="2 3">AT_MEX2019</strain>
        <tissue evidence="2">Muscle</tissue>
    </source>
</reference>
<keyword evidence="3" id="KW-1185">Reference proteome</keyword>
<organism evidence="2 3">
    <name type="scientific">Ataeniobius toweri</name>
    <dbReference type="NCBI Taxonomy" id="208326"/>
    <lineage>
        <taxon>Eukaryota</taxon>
        <taxon>Metazoa</taxon>
        <taxon>Chordata</taxon>
        <taxon>Craniata</taxon>
        <taxon>Vertebrata</taxon>
        <taxon>Euteleostomi</taxon>
        <taxon>Actinopterygii</taxon>
        <taxon>Neopterygii</taxon>
        <taxon>Teleostei</taxon>
        <taxon>Neoteleostei</taxon>
        <taxon>Acanthomorphata</taxon>
        <taxon>Ovalentaria</taxon>
        <taxon>Atherinomorphae</taxon>
        <taxon>Cyprinodontiformes</taxon>
        <taxon>Goodeidae</taxon>
        <taxon>Ataeniobius</taxon>
    </lineage>
</organism>
<accession>A0ABU7C176</accession>
<protein>
    <recommendedName>
        <fullName evidence="4">Secreted protein</fullName>
    </recommendedName>
</protein>
<keyword evidence="1" id="KW-1133">Transmembrane helix</keyword>
<evidence type="ECO:0008006" key="4">
    <source>
        <dbReference type="Google" id="ProtNLM"/>
    </source>
</evidence>
<keyword evidence="1" id="KW-0472">Membrane</keyword>
<gene>
    <name evidence="2" type="ORF">ATANTOWER_024350</name>
</gene>
<dbReference type="Proteomes" id="UP001345963">
    <property type="component" value="Unassembled WGS sequence"/>
</dbReference>
<dbReference type="EMBL" id="JAHUTI010074343">
    <property type="protein sequence ID" value="MED6256354.1"/>
    <property type="molecule type" value="Genomic_DNA"/>
</dbReference>
<sequence length="127" mass="13817">MVLSLPSSTTGFFVAVLQTACSMGASGLVILLDSGSRWDVLLAIRLNSVSAQDNLRAARLNSGFSTGRPSGRLPELCFVAGPGFVRVLFCFWPYFGYFFLFLPHLFLVPYDYSVPPFIGLSCCCACI</sequence>
<name>A0ABU7C176_9TELE</name>
<comment type="caution">
    <text evidence="2">The sequence shown here is derived from an EMBL/GenBank/DDBJ whole genome shotgun (WGS) entry which is preliminary data.</text>
</comment>